<dbReference type="OrthoDB" id="2767786at2759"/>
<dbReference type="InterPro" id="IPR036047">
    <property type="entry name" value="F-box-like_dom_sf"/>
</dbReference>
<proteinExistence type="predicted"/>
<sequence length="479" mass="53304">MTSHATNLQVEQVDKVRKPAPIDELSIDVFLDIVHLVVDNKPRDVTWVRLMMVCRSWRAALRDDPGLWSHIDVARNAHFVDLCLQRSHDRPVHFCNSKWRAAGFARVLPDNLHRTRSLEIRDHKDTEFRPLLEILSSSCGPQLETLELLLQSYKGPCLSCTILPTNYPLLRSLSLRRVAITWTGPVPAGLTNLSLDLTQTNPSDACMPSEGQLLDIIEASPGLETLTIQISEGQLRPIAVRRSPILLSHLKSFVLSARQETWISLLSHLTLSETTYLQLTPSGPMAIMDRDHPVSSLFPICYQSVLRQATRAKTLRLCAMSSCFFFKVHVDVEPNPDNGLVAIEYTDVDLPPALFGPALVDVAELFSASPITSIVLLGHEGDVGEKDWRRVFCALPHLETLLPRDYGGLKSLWTVLGSRQVDGQSVYCPHLRVVRPYSTTLTDTTIAVHVAQCLRSRAASGHSLSVPLLEDIVGGAKYD</sequence>
<dbReference type="GeneID" id="36330286"/>
<dbReference type="InterPro" id="IPR032675">
    <property type="entry name" value="LRR_dom_sf"/>
</dbReference>
<dbReference type="Gene3D" id="3.80.10.10">
    <property type="entry name" value="Ribonuclease Inhibitor"/>
    <property type="match status" value="1"/>
</dbReference>
<accession>A0A1X6N324</accession>
<organism evidence="1 2">
    <name type="scientific">Postia placenta MAD-698-R-SB12</name>
    <dbReference type="NCBI Taxonomy" id="670580"/>
    <lineage>
        <taxon>Eukaryota</taxon>
        <taxon>Fungi</taxon>
        <taxon>Dikarya</taxon>
        <taxon>Basidiomycota</taxon>
        <taxon>Agaricomycotina</taxon>
        <taxon>Agaricomycetes</taxon>
        <taxon>Polyporales</taxon>
        <taxon>Adustoporiaceae</taxon>
        <taxon>Rhodonia</taxon>
    </lineage>
</organism>
<dbReference type="EMBL" id="KZ110596">
    <property type="protein sequence ID" value="OSX62843.1"/>
    <property type="molecule type" value="Genomic_DNA"/>
</dbReference>
<evidence type="ECO:0000313" key="1">
    <source>
        <dbReference type="EMBL" id="OSX62843.1"/>
    </source>
</evidence>
<dbReference type="PANTHER" id="PTHR38926:SF5">
    <property type="entry name" value="F-BOX AND LEUCINE-RICH REPEAT PROTEIN 6"/>
    <property type="match status" value="1"/>
</dbReference>
<keyword evidence="2" id="KW-1185">Reference proteome</keyword>
<reference evidence="1 2" key="1">
    <citation type="submission" date="2017-04" db="EMBL/GenBank/DDBJ databases">
        <title>Genome Sequence of the Model Brown-Rot Fungus Postia placenta SB12.</title>
        <authorList>
            <consortium name="DOE Joint Genome Institute"/>
            <person name="Gaskell J."/>
            <person name="Kersten P."/>
            <person name="Larrondo L.F."/>
            <person name="Canessa P."/>
            <person name="Martinez D."/>
            <person name="Hibbett D."/>
            <person name="Schmoll M."/>
            <person name="Kubicek C.P."/>
            <person name="Martinez A.T."/>
            <person name="Yadav J."/>
            <person name="Master E."/>
            <person name="Magnuson J.K."/>
            <person name="James T."/>
            <person name="Yaver D."/>
            <person name="Berka R."/>
            <person name="Labutti K."/>
            <person name="Lipzen A."/>
            <person name="Aerts A."/>
            <person name="Barry K."/>
            <person name="Henrissat B."/>
            <person name="Blanchette R."/>
            <person name="Grigoriev I."/>
            <person name="Cullen D."/>
        </authorList>
    </citation>
    <scope>NUCLEOTIDE SEQUENCE [LARGE SCALE GENOMIC DNA]</scope>
    <source>
        <strain evidence="1 2">MAD-698-R-SB12</strain>
    </source>
</reference>
<dbReference type="RefSeq" id="XP_024339637.1">
    <property type="nucleotide sequence ID" value="XM_024485337.1"/>
</dbReference>
<evidence type="ECO:0000313" key="2">
    <source>
        <dbReference type="Proteomes" id="UP000194127"/>
    </source>
</evidence>
<protein>
    <submittedName>
        <fullName evidence="1">Uncharacterized protein</fullName>
    </submittedName>
</protein>
<dbReference type="SUPFAM" id="SSF81383">
    <property type="entry name" value="F-box domain"/>
    <property type="match status" value="1"/>
</dbReference>
<dbReference type="AlphaFoldDB" id="A0A1X6N324"/>
<dbReference type="PANTHER" id="PTHR38926">
    <property type="entry name" value="F-BOX DOMAIN CONTAINING PROTEIN, EXPRESSED"/>
    <property type="match status" value="1"/>
</dbReference>
<gene>
    <name evidence="1" type="ORF">POSPLADRAFT_1141722</name>
</gene>
<name>A0A1X6N324_9APHY</name>
<dbReference type="Proteomes" id="UP000194127">
    <property type="component" value="Unassembled WGS sequence"/>
</dbReference>